<accession>A0A1K1Q4Q1</accession>
<keyword evidence="10" id="KW-1185">Reference proteome</keyword>
<keyword evidence="8" id="KW-0378">Hydrolase</keyword>
<dbReference type="InterPro" id="IPR003356">
    <property type="entry name" value="DNA_methylase_A-5"/>
</dbReference>
<dbReference type="AlphaFoldDB" id="A0A1K1Q4Q1"/>
<keyword evidence="2 7" id="KW-0489">Methyltransferase</keyword>
<evidence type="ECO:0000259" key="6">
    <source>
        <dbReference type="Pfam" id="PF15516"/>
    </source>
</evidence>
<keyword evidence="8" id="KW-0540">Nuclease</keyword>
<keyword evidence="8" id="KW-0255">Endonuclease</keyword>
<feature type="domain" description="Restriction endonuclease BpuSI N-terminal" evidence="6">
    <location>
        <begin position="6"/>
        <end position="115"/>
    </location>
</feature>
<dbReference type="CDD" id="cd02440">
    <property type="entry name" value="AdoMet_MTases"/>
    <property type="match status" value="1"/>
</dbReference>
<dbReference type="PANTHER" id="PTHR33841:SF5">
    <property type="entry name" value="DNA METHYLASE (MODIFICATION METHYLASE) (METHYLTRANSFERASE)-RELATED"/>
    <property type="match status" value="1"/>
</dbReference>
<dbReference type="InterPro" id="IPR029126">
    <property type="entry name" value="BpuSI_N"/>
</dbReference>
<dbReference type="GO" id="GO:0004519">
    <property type="term" value="F:endonuclease activity"/>
    <property type="evidence" value="ECO:0007669"/>
    <property type="project" value="UniProtKB-KW"/>
</dbReference>
<keyword evidence="3" id="KW-0808">Transferase</keyword>
<evidence type="ECO:0000313" key="10">
    <source>
        <dbReference type="Proteomes" id="UP001326715"/>
    </source>
</evidence>
<dbReference type="InterPro" id="IPR050953">
    <property type="entry name" value="N4_N6_ade-DNA_methylase"/>
</dbReference>
<dbReference type="EMBL" id="CP140154">
    <property type="protein sequence ID" value="WQG86749.1"/>
    <property type="molecule type" value="Genomic_DNA"/>
</dbReference>
<keyword evidence="4" id="KW-0949">S-adenosyl-L-methionine</keyword>
<dbReference type="GO" id="GO:0016787">
    <property type="term" value="F:hydrolase activity"/>
    <property type="evidence" value="ECO:0007669"/>
    <property type="project" value="UniProtKB-KW"/>
</dbReference>
<dbReference type="STRING" id="1004.SAMN05661012_02429"/>
<dbReference type="PRINTS" id="PR00507">
    <property type="entry name" value="N12N6MTFRASE"/>
</dbReference>
<dbReference type="RefSeq" id="WP_072360323.1">
    <property type="nucleotide sequence ID" value="NZ_CBHWAX010000043.1"/>
</dbReference>
<sequence length="939" mass="106742">MLQLWYNSEEVAGFHPPVEQALTNALVKCGYDNIAEIVHHPKIPNSTIIPDFAIRLKANQQYIFICEVKRTERDVESQRYQNQTRSYVTDYGMHWASGYHKYYCITNIERLILFADRSGPLTTCVLKGNPRQHTKFNPVNRDASAAVDDLQATFEQIFPLIFNRTNPDWDNNWEPIIDSFHKNYLALKNTLRYPDTVSTELSLYELFRLLAYAYLKEYYTVKRDPNGKFFRGYPAGNVTLDQFVNSLRNNYDKIIQLDFRQIFSNHPNQGQRLFPENLSANYLQYFRDLIQCLTQYSPAAVADNSSPSYVFNLLTSKIYEKLELHSKGKVMSDAELSNLLATLCIDTDDVKVLDPGCGDGALLDAAYDQISLLATTGNHVKTHNQILSQVEGIEIDPFLSQLAAFRLLSKNLIQTNNTTQANVLIGDMFQHPGAGQYDAVLMNPPFLRNDNHVAPITTADKTRMLTAINATGVNNFVLDAKQPNLYYYFTNYSWHYLKNNGKAGLILMTKFLNNEDGEHLKAFILDKVEAIITYPRKYFQEFVVTTAIVILKKGNNSANVSFLRITDENILSSPEMVKGILELGQDTVTGAYKLRSVPRSSLVPAENWTNYLNEEKYDRLLSLPFLNPIKHHFADVSRGGAESAGGSKIIFPELDVNTNQYFGWGAPLSAAQKKADTARSRINFSSLLNVRIGAGIQNNFTRRAYFLTIQDLNLEKALHFPSLTDKNQANGLPVNFQSDFGLIQLYDDGTNEFGLDKWRRIVNNAFNSTFVAKILIPRADRTKHVVYYNPYNQAITLSTNFFYCNDLRNHHQTVNQELQYQFVSAFLLSAFGQVQFELNANNQEGLRKLEGFQIERFKIPDLSIISQAEFSAVATEFRNISIANAAFSGEEGLNTPRRNLDLAIGTVLFSRNNLGFASPADMVDYFELFLADLVEDRRI</sequence>
<feature type="domain" description="DNA methylase adenine-specific" evidence="5">
    <location>
        <begin position="325"/>
        <end position="563"/>
    </location>
</feature>
<dbReference type="Pfam" id="PF02384">
    <property type="entry name" value="N6_Mtase"/>
    <property type="match status" value="1"/>
</dbReference>
<evidence type="ECO:0000313" key="7">
    <source>
        <dbReference type="EMBL" id="SFW54887.1"/>
    </source>
</evidence>
<dbReference type="Gene3D" id="3.40.50.150">
    <property type="entry name" value="Vaccinia Virus protein VP39"/>
    <property type="match status" value="1"/>
</dbReference>
<evidence type="ECO:0000313" key="9">
    <source>
        <dbReference type="Proteomes" id="UP000183788"/>
    </source>
</evidence>
<dbReference type="Pfam" id="PF15516">
    <property type="entry name" value="BpuSI_N"/>
    <property type="match status" value="1"/>
</dbReference>
<dbReference type="PANTHER" id="PTHR33841">
    <property type="entry name" value="DNA METHYLTRANSFERASE YEEA-RELATED"/>
    <property type="match status" value="1"/>
</dbReference>
<proteinExistence type="inferred from homology"/>
<dbReference type="Proteomes" id="UP000183788">
    <property type="component" value="Unassembled WGS sequence"/>
</dbReference>
<dbReference type="GO" id="GO:0032259">
    <property type="term" value="P:methylation"/>
    <property type="evidence" value="ECO:0007669"/>
    <property type="project" value="UniProtKB-KW"/>
</dbReference>
<evidence type="ECO:0000256" key="4">
    <source>
        <dbReference type="ARBA" id="ARBA00022691"/>
    </source>
</evidence>
<reference evidence="8 10" key="2">
    <citation type="submission" date="2023-11" db="EMBL/GenBank/DDBJ databases">
        <title>MicrobeMod: A computational toolkit for identifying prokaryotic methylation and restriction-modification with nanopore sequencing.</title>
        <authorList>
            <person name="Crits-Christoph A."/>
            <person name="Kang S.C."/>
            <person name="Lee H."/>
            <person name="Ostrov N."/>
        </authorList>
    </citation>
    <scope>NUCLEOTIDE SEQUENCE [LARGE SCALE GENOMIC DNA]</scope>
    <source>
        <strain evidence="8 10">ATCC 23090</strain>
    </source>
</reference>
<dbReference type="InterPro" id="IPR029063">
    <property type="entry name" value="SAM-dependent_MTases_sf"/>
</dbReference>
<evidence type="ECO:0000256" key="2">
    <source>
        <dbReference type="ARBA" id="ARBA00022603"/>
    </source>
</evidence>
<dbReference type="EC" id="3.1.21.-" evidence="8"/>
<reference evidence="7 9" key="1">
    <citation type="submission" date="2016-11" db="EMBL/GenBank/DDBJ databases">
        <authorList>
            <person name="Jaros S."/>
            <person name="Januszkiewicz K."/>
            <person name="Wedrychowicz H."/>
        </authorList>
    </citation>
    <scope>NUCLEOTIDE SEQUENCE [LARGE SCALE GENOMIC DNA]</scope>
    <source>
        <strain evidence="7 9">DSM 784</strain>
    </source>
</reference>
<evidence type="ECO:0000313" key="8">
    <source>
        <dbReference type="EMBL" id="WQG86749.1"/>
    </source>
</evidence>
<gene>
    <name evidence="7" type="ORF">SAMN05661012_02429</name>
    <name evidence="8" type="ORF">SR876_17565</name>
</gene>
<dbReference type="EMBL" id="FPIZ01000007">
    <property type="protein sequence ID" value="SFW54887.1"/>
    <property type="molecule type" value="Genomic_DNA"/>
</dbReference>
<evidence type="ECO:0000256" key="3">
    <source>
        <dbReference type="ARBA" id="ARBA00022679"/>
    </source>
</evidence>
<name>A0A1K1Q4Q1_9BACT</name>
<dbReference type="GO" id="GO:0008170">
    <property type="term" value="F:N-methyltransferase activity"/>
    <property type="evidence" value="ECO:0007669"/>
    <property type="project" value="InterPro"/>
</dbReference>
<dbReference type="SUPFAM" id="SSF53335">
    <property type="entry name" value="S-adenosyl-L-methionine-dependent methyltransferases"/>
    <property type="match status" value="1"/>
</dbReference>
<evidence type="ECO:0000256" key="1">
    <source>
        <dbReference type="ARBA" id="ARBA00006594"/>
    </source>
</evidence>
<evidence type="ECO:0000259" key="5">
    <source>
        <dbReference type="Pfam" id="PF02384"/>
    </source>
</evidence>
<dbReference type="GO" id="GO:0003677">
    <property type="term" value="F:DNA binding"/>
    <property type="evidence" value="ECO:0007669"/>
    <property type="project" value="InterPro"/>
</dbReference>
<comment type="similarity">
    <text evidence="1">Belongs to the N(4)/N(6)-methyltransferase family.</text>
</comment>
<dbReference type="Gene3D" id="3.90.1570.30">
    <property type="match status" value="1"/>
</dbReference>
<dbReference type="Proteomes" id="UP001326715">
    <property type="component" value="Chromosome"/>
</dbReference>
<protein>
    <submittedName>
        <fullName evidence="8">BpuSI family type II restriction endonuclease</fullName>
        <ecNumber evidence="8">3.1.21.-</ecNumber>
    </submittedName>
    <submittedName>
        <fullName evidence="7">N-6 DNA Methylase</fullName>
    </submittedName>
</protein>
<dbReference type="OrthoDB" id="9814572at2"/>
<organism evidence="7 9">
    <name type="scientific">Chitinophaga sancti</name>
    <dbReference type="NCBI Taxonomy" id="1004"/>
    <lineage>
        <taxon>Bacteria</taxon>
        <taxon>Pseudomonadati</taxon>
        <taxon>Bacteroidota</taxon>
        <taxon>Chitinophagia</taxon>
        <taxon>Chitinophagales</taxon>
        <taxon>Chitinophagaceae</taxon>
        <taxon>Chitinophaga</taxon>
    </lineage>
</organism>